<dbReference type="RefSeq" id="WP_079576528.1">
    <property type="nucleotide sequence ID" value="NZ_FUZQ01000008.1"/>
</dbReference>
<keyword evidence="2" id="KW-0813">Transport</keyword>
<feature type="transmembrane region" description="Helical" evidence="7">
    <location>
        <begin position="56"/>
        <end position="76"/>
    </location>
</feature>
<dbReference type="EMBL" id="FUZQ01000008">
    <property type="protein sequence ID" value="SKC81266.1"/>
    <property type="molecule type" value="Genomic_DNA"/>
</dbReference>
<feature type="transmembrane region" description="Helical" evidence="7">
    <location>
        <begin position="229"/>
        <end position="245"/>
    </location>
</feature>
<evidence type="ECO:0000256" key="4">
    <source>
        <dbReference type="ARBA" id="ARBA00022692"/>
    </source>
</evidence>
<dbReference type="PROSITE" id="PS50850">
    <property type="entry name" value="MFS"/>
    <property type="match status" value="1"/>
</dbReference>
<dbReference type="Pfam" id="PF07690">
    <property type="entry name" value="MFS_1"/>
    <property type="match status" value="1"/>
</dbReference>
<evidence type="ECO:0000256" key="7">
    <source>
        <dbReference type="SAM" id="Phobius"/>
    </source>
</evidence>
<feature type="transmembrane region" description="Helical" evidence="7">
    <location>
        <begin position="265"/>
        <end position="282"/>
    </location>
</feature>
<keyword evidence="6 7" id="KW-0472">Membrane</keyword>
<reference evidence="9 10" key="1">
    <citation type="submission" date="2017-02" db="EMBL/GenBank/DDBJ databases">
        <authorList>
            <person name="Peterson S.W."/>
        </authorList>
    </citation>
    <scope>NUCLEOTIDE SEQUENCE [LARGE SCALE GENOMIC DNA]</scope>
    <source>
        <strain evidence="9 10">DSM 21481</strain>
    </source>
</reference>
<feature type="transmembrane region" description="Helical" evidence="7">
    <location>
        <begin position="18"/>
        <end position="36"/>
    </location>
</feature>
<keyword evidence="3" id="KW-1003">Cell membrane</keyword>
<evidence type="ECO:0000256" key="1">
    <source>
        <dbReference type="ARBA" id="ARBA00004651"/>
    </source>
</evidence>
<feature type="transmembrane region" description="Helical" evidence="7">
    <location>
        <begin position="108"/>
        <end position="126"/>
    </location>
</feature>
<dbReference type="PROSITE" id="PS00216">
    <property type="entry name" value="SUGAR_TRANSPORT_1"/>
    <property type="match status" value="1"/>
</dbReference>
<keyword evidence="5 7" id="KW-1133">Transmembrane helix</keyword>
<dbReference type="Gene3D" id="1.20.1250.20">
    <property type="entry name" value="MFS general substrate transporter like domains"/>
    <property type="match status" value="1"/>
</dbReference>
<dbReference type="InterPro" id="IPR005829">
    <property type="entry name" value="Sugar_transporter_CS"/>
</dbReference>
<feature type="transmembrane region" description="Helical" evidence="7">
    <location>
        <begin position="147"/>
        <end position="165"/>
    </location>
</feature>
<feature type="transmembrane region" description="Helical" evidence="7">
    <location>
        <begin position="83"/>
        <end position="102"/>
    </location>
</feature>
<dbReference type="InterPro" id="IPR011701">
    <property type="entry name" value="MFS"/>
</dbReference>
<dbReference type="AlphaFoldDB" id="A0A1T5LZ32"/>
<dbReference type="GO" id="GO:0022857">
    <property type="term" value="F:transmembrane transporter activity"/>
    <property type="evidence" value="ECO:0007669"/>
    <property type="project" value="InterPro"/>
</dbReference>
<name>A0A1T5LZ32_9MICO</name>
<feature type="transmembrane region" description="Helical" evidence="7">
    <location>
        <begin position="294"/>
        <end position="321"/>
    </location>
</feature>
<evidence type="ECO:0000259" key="8">
    <source>
        <dbReference type="PROSITE" id="PS50850"/>
    </source>
</evidence>
<dbReference type="PANTHER" id="PTHR23517">
    <property type="entry name" value="RESISTANCE PROTEIN MDTM, PUTATIVE-RELATED-RELATED"/>
    <property type="match status" value="1"/>
</dbReference>
<dbReference type="Gene3D" id="1.20.1720.10">
    <property type="entry name" value="Multidrug resistance protein D"/>
    <property type="match status" value="1"/>
</dbReference>
<dbReference type="InterPro" id="IPR020846">
    <property type="entry name" value="MFS_dom"/>
</dbReference>
<accession>A0A1T5LZ32</accession>
<dbReference type="Proteomes" id="UP000189777">
    <property type="component" value="Unassembled WGS sequence"/>
</dbReference>
<dbReference type="OrthoDB" id="9810492at2"/>
<organism evidence="9 10">
    <name type="scientific">Krasilnikoviella flava</name>
    <dbReference type="NCBI Taxonomy" id="526729"/>
    <lineage>
        <taxon>Bacteria</taxon>
        <taxon>Bacillati</taxon>
        <taxon>Actinomycetota</taxon>
        <taxon>Actinomycetes</taxon>
        <taxon>Micrococcales</taxon>
        <taxon>Promicromonosporaceae</taxon>
        <taxon>Krasilnikoviella</taxon>
    </lineage>
</organism>
<dbReference type="CDD" id="cd17329">
    <property type="entry name" value="MFS_MdtH_MDR_like"/>
    <property type="match status" value="1"/>
</dbReference>
<dbReference type="GO" id="GO:0005886">
    <property type="term" value="C:plasma membrane"/>
    <property type="evidence" value="ECO:0007669"/>
    <property type="project" value="UniProtKB-SubCell"/>
</dbReference>
<protein>
    <submittedName>
        <fullName evidence="9">Predicted arabinose efflux permease, MFS family</fullName>
    </submittedName>
</protein>
<sequence>MAPPATAGRTRLRDLPAAFWWLWTAQLVVWIGRFVVPYMTIFLTSSVGMSAGEAGVVVAAYGVGVVVSSLAGGVLADRVGRRRVLLAGELLSVVALVAIPLADGAGPIAVLLTAYGLFNGTCGPVIQTMVGDLVEPQHRRTAFNYNYWAVNLGYAIGPLAAGFMAEVSFSLLFWCQAGLVLVSVGVIAAKVPETRVSPPEEASTTADDGARAPRRRGGGGLLPVLRDRVFMTFAAVMFAYSIVYVQSTTTLPLVMTEQGHPSSDFGILLTLNGVLLCLLQLPTARLFNRWSRDLVIVLAITLTAVGVGLQSVAATLPMYLVTVAIWTLGEMGSHPQATSMTADLADPLRRGRYQGVYGLTHSLATAVGPVAGGFVLDAYGSRVLWLGASGLALVVALMLALTARSRQRRVAEVTADDVARRAALRPLAPAGAPPPP</sequence>
<feature type="transmembrane region" description="Helical" evidence="7">
    <location>
        <begin position="383"/>
        <end position="401"/>
    </location>
</feature>
<feature type="domain" description="Major facilitator superfamily (MFS) profile" evidence="8">
    <location>
        <begin position="18"/>
        <end position="406"/>
    </location>
</feature>
<evidence type="ECO:0000256" key="2">
    <source>
        <dbReference type="ARBA" id="ARBA00022448"/>
    </source>
</evidence>
<evidence type="ECO:0000313" key="9">
    <source>
        <dbReference type="EMBL" id="SKC81266.1"/>
    </source>
</evidence>
<evidence type="ECO:0000313" key="10">
    <source>
        <dbReference type="Proteomes" id="UP000189777"/>
    </source>
</evidence>
<keyword evidence="10" id="KW-1185">Reference proteome</keyword>
<dbReference type="STRING" id="526729.SAMN04324258_4198"/>
<evidence type="ECO:0000256" key="5">
    <source>
        <dbReference type="ARBA" id="ARBA00022989"/>
    </source>
</evidence>
<dbReference type="SUPFAM" id="SSF103473">
    <property type="entry name" value="MFS general substrate transporter"/>
    <property type="match status" value="1"/>
</dbReference>
<evidence type="ECO:0000256" key="6">
    <source>
        <dbReference type="ARBA" id="ARBA00023136"/>
    </source>
</evidence>
<gene>
    <name evidence="9" type="ORF">SAMN04324258_4198</name>
</gene>
<keyword evidence="4 7" id="KW-0812">Transmembrane</keyword>
<evidence type="ECO:0000256" key="3">
    <source>
        <dbReference type="ARBA" id="ARBA00022475"/>
    </source>
</evidence>
<comment type="subcellular location">
    <subcellularLocation>
        <location evidence="1">Cell membrane</location>
        <topology evidence="1">Multi-pass membrane protein</topology>
    </subcellularLocation>
</comment>
<dbReference type="InterPro" id="IPR050171">
    <property type="entry name" value="MFS_Transporters"/>
</dbReference>
<feature type="transmembrane region" description="Helical" evidence="7">
    <location>
        <begin position="171"/>
        <end position="189"/>
    </location>
</feature>
<dbReference type="PANTHER" id="PTHR23517:SF2">
    <property type="entry name" value="MULTIDRUG RESISTANCE PROTEIN MDTH"/>
    <property type="match status" value="1"/>
</dbReference>
<dbReference type="InterPro" id="IPR036259">
    <property type="entry name" value="MFS_trans_sf"/>
</dbReference>
<proteinExistence type="predicted"/>